<keyword evidence="2" id="KW-1185">Reference proteome</keyword>
<name>A0A1I3J776_9ACTN</name>
<dbReference type="EMBL" id="FOQG01000010">
    <property type="protein sequence ID" value="SFI56191.1"/>
    <property type="molecule type" value="Genomic_DNA"/>
</dbReference>
<dbReference type="Proteomes" id="UP000198649">
    <property type="component" value="Unassembled WGS sequence"/>
</dbReference>
<evidence type="ECO:0000313" key="1">
    <source>
        <dbReference type="EMBL" id="SFI56191.1"/>
    </source>
</evidence>
<evidence type="ECO:0000313" key="2">
    <source>
        <dbReference type="Proteomes" id="UP000198649"/>
    </source>
</evidence>
<proteinExistence type="predicted"/>
<reference evidence="1 2" key="1">
    <citation type="submission" date="2016-10" db="EMBL/GenBank/DDBJ databases">
        <authorList>
            <person name="de Groot N.N."/>
        </authorList>
    </citation>
    <scope>NUCLEOTIDE SEQUENCE [LARGE SCALE GENOMIC DNA]</scope>
    <source>
        <strain evidence="1 2">CGMCC 1.11156</strain>
    </source>
</reference>
<dbReference type="RefSeq" id="WP_091114061.1">
    <property type="nucleotide sequence ID" value="NZ_BKAF01000012.1"/>
</dbReference>
<accession>A0A1I3J776</accession>
<dbReference type="AlphaFoldDB" id="A0A1I3J776"/>
<organism evidence="1 2">
    <name type="scientific">Nocardioides psychrotolerans</name>
    <dbReference type="NCBI Taxonomy" id="1005945"/>
    <lineage>
        <taxon>Bacteria</taxon>
        <taxon>Bacillati</taxon>
        <taxon>Actinomycetota</taxon>
        <taxon>Actinomycetes</taxon>
        <taxon>Propionibacteriales</taxon>
        <taxon>Nocardioidaceae</taxon>
        <taxon>Nocardioides</taxon>
    </lineage>
</organism>
<dbReference type="OrthoDB" id="4554341at2"/>
<protein>
    <submittedName>
        <fullName evidence="1">Uncharacterized protein</fullName>
    </submittedName>
</protein>
<gene>
    <name evidence="1" type="ORF">SAMN05216561_11040</name>
</gene>
<dbReference type="STRING" id="1005945.SAMN05216561_11040"/>
<sequence>MASFIPSSADTLEDMLLYTQARLTQVACLDCLASVGVKKNSEHHTSIQWNAAALEACPEFARWDASPLGREIHQGCARLVASIDAAVREGHIDIGAEDGY</sequence>